<accession>A0A6J8D4V7</accession>
<evidence type="ECO:0000313" key="3">
    <source>
        <dbReference type="Proteomes" id="UP000507470"/>
    </source>
</evidence>
<dbReference type="EMBL" id="CACVKT020006656">
    <property type="protein sequence ID" value="CAC5402956.1"/>
    <property type="molecule type" value="Genomic_DNA"/>
</dbReference>
<protein>
    <submittedName>
        <fullName evidence="2">Uncharacterized protein</fullName>
    </submittedName>
</protein>
<keyword evidence="3" id="KW-1185">Reference proteome</keyword>
<dbReference type="Proteomes" id="UP000507470">
    <property type="component" value="Unassembled WGS sequence"/>
</dbReference>
<gene>
    <name evidence="2" type="ORF">MCOR_36875</name>
</gene>
<feature type="compositionally biased region" description="Acidic residues" evidence="1">
    <location>
        <begin position="319"/>
        <end position="349"/>
    </location>
</feature>
<evidence type="ECO:0000313" key="2">
    <source>
        <dbReference type="EMBL" id="CAC5402956.1"/>
    </source>
</evidence>
<organism evidence="2 3">
    <name type="scientific">Mytilus coruscus</name>
    <name type="common">Sea mussel</name>
    <dbReference type="NCBI Taxonomy" id="42192"/>
    <lineage>
        <taxon>Eukaryota</taxon>
        <taxon>Metazoa</taxon>
        <taxon>Spiralia</taxon>
        <taxon>Lophotrochozoa</taxon>
        <taxon>Mollusca</taxon>
        <taxon>Bivalvia</taxon>
        <taxon>Autobranchia</taxon>
        <taxon>Pteriomorphia</taxon>
        <taxon>Mytilida</taxon>
        <taxon>Mytiloidea</taxon>
        <taxon>Mytilidae</taxon>
        <taxon>Mytilinae</taxon>
        <taxon>Mytilus</taxon>
    </lineage>
</organism>
<proteinExistence type="predicted"/>
<name>A0A6J8D4V7_MYTCO</name>
<dbReference type="OrthoDB" id="9985484at2759"/>
<evidence type="ECO:0000256" key="1">
    <source>
        <dbReference type="SAM" id="MobiDB-lite"/>
    </source>
</evidence>
<reference evidence="2 3" key="1">
    <citation type="submission" date="2020-06" db="EMBL/GenBank/DDBJ databases">
        <authorList>
            <person name="Li R."/>
            <person name="Bekaert M."/>
        </authorList>
    </citation>
    <scope>NUCLEOTIDE SEQUENCE [LARGE SCALE GENOMIC DNA]</scope>
    <source>
        <strain evidence="3">wild</strain>
    </source>
</reference>
<dbReference type="AlphaFoldDB" id="A0A6J8D4V7"/>
<feature type="region of interest" description="Disordered" evidence="1">
    <location>
        <begin position="319"/>
        <end position="355"/>
    </location>
</feature>
<sequence length="478" mass="54885">MKENGKWWTADNRRLWIFRHLEKLQKCTEIPVNIIQRIDSRKRSSTNGGTDVSICRGRNPGGVWHSKVDSIKIPDIQNNKDIFTGQVVKHHANNQIGGIKDGTFSDKKILECNDQPIKPVDPYKGSPYGMIQPDRISSAFNHYLSMGFLDLDDMGKKMNDTPLKKSPFSHVCRNNPSINKTEFVVSSSVNSRNTLDVLPKRLSLHQSARYTPYKSISKFSRLGILKQTLACKTTSIKNTGNMCTDSNRSNFSKKVRLAKTDDPFVTSSIYQQYEKYYSFHPKENVYSYPKLNNYNYQDTGSDVEDEYEYCYEYESDISDDISDGLDEESSDDSNDDDSYESDDENSDISDNDRFNYSPKKSLSTAALRESCLSTSDFQHSSRESYDISYDSSDNSVDDFRCYDLTYQKEGHLYNGCDGENSCDFYDEENNPFKYWNMEDSTISNLDSSDDHYTAVLDRAYIAGCYNSDVDNMIYDYID</sequence>